<sequence>MLSIFAELASGGRIADVGCGPGQITQYLHQLGLDVFGIDLSPGMIEQARANFPELDLEVGSMAEIDRPDASLSGVIAWLSTIHLRDDQLPAVLVGFRRVLTDGAPVLMAFQVGDGPKHVDQQWGSQVDLTVHRRRPEAVAAMLQGAGFHVVMSTVFEPVGRPGAQVACLIGLST</sequence>
<keyword evidence="2 4" id="KW-0808">Transferase</keyword>
<dbReference type="InterPro" id="IPR029063">
    <property type="entry name" value="SAM-dependent_MTases_sf"/>
</dbReference>
<dbReference type="GO" id="GO:0032259">
    <property type="term" value="P:methylation"/>
    <property type="evidence" value="ECO:0007669"/>
    <property type="project" value="UniProtKB-KW"/>
</dbReference>
<evidence type="ECO:0000313" key="5">
    <source>
        <dbReference type="Proteomes" id="UP000472335"/>
    </source>
</evidence>
<dbReference type="Pfam" id="PF13649">
    <property type="entry name" value="Methyltransf_25"/>
    <property type="match status" value="1"/>
</dbReference>
<dbReference type="GO" id="GO:0008168">
    <property type="term" value="F:methyltransferase activity"/>
    <property type="evidence" value="ECO:0007669"/>
    <property type="project" value="UniProtKB-KW"/>
</dbReference>
<dbReference type="PANTHER" id="PTHR43861">
    <property type="entry name" value="TRANS-ACONITATE 2-METHYLTRANSFERASE-RELATED"/>
    <property type="match status" value="1"/>
</dbReference>
<keyword evidence="1 4" id="KW-0489">Methyltransferase</keyword>
<dbReference type="EMBL" id="JAAKZY010000028">
    <property type="protein sequence ID" value="NGO08265.1"/>
    <property type="molecule type" value="Genomic_DNA"/>
</dbReference>
<feature type="domain" description="Methyltransferase" evidence="3">
    <location>
        <begin position="14"/>
        <end position="103"/>
    </location>
</feature>
<evidence type="ECO:0000256" key="1">
    <source>
        <dbReference type="ARBA" id="ARBA00022603"/>
    </source>
</evidence>
<gene>
    <name evidence="4" type="ORF">G5C60_11595</name>
</gene>
<evidence type="ECO:0000313" key="4">
    <source>
        <dbReference type="EMBL" id="NGO08265.1"/>
    </source>
</evidence>
<keyword evidence="5" id="KW-1185">Reference proteome</keyword>
<dbReference type="PANTHER" id="PTHR43861:SF1">
    <property type="entry name" value="TRANS-ACONITATE 2-METHYLTRANSFERASE"/>
    <property type="match status" value="1"/>
</dbReference>
<reference evidence="4 5" key="1">
    <citation type="submission" date="2020-02" db="EMBL/GenBank/DDBJ databases">
        <title>Whole-genome analyses of novel actinobacteria.</title>
        <authorList>
            <person name="Sahin N."/>
            <person name="Gencbay T."/>
        </authorList>
    </citation>
    <scope>NUCLEOTIDE SEQUENCE [LARGE SCALE GENOMIC DNA]</scope>
    <source>
        <strain evidence="4 5">HC44</strain>
    </source>
</reference>
<name>A0A6G4V2V9_9ACTN</name>
<dbReference type="Proteomes" id="UP000472335">
    <property type="component" value="Unassembled WGS sequence"/>
</dbReference>
<proteinExistence type="predicted"/>
<dbReference type="SUPFAM" id="SSF53335">
    <property type="entry name" value="S-adenosyl-L-methionine-dependent methyltransferases"/>
    <property type="match status" value="1"/>
</dbReference>
<dbReference type="GO" id="GO:0017000">
    <property type="term" value="P:antibiotic biosynthetic process"/>
    <property type="evidence" value="ECO:0007669"/>
    <property type="project" value="UniProtKB-ARBA"/>
</dbReference>
<evidence type="ECO:0000256" key="2">
    <source>
        <dbReference type="ARBA" id="ARBA00022679"/>
    </source>
</evidence>
<dbReference type="CDD" id="cd02440">
    <property type="entry name" value="AdoMet_MTases"/>
    <property type="match status" value="1"/>
</dbReference>
<evidence type="ECO:0000259" key="3">
    <source>
        <dbReference type="Pfam" id="PF13649"/>
    </source>
</evidence>
<dbReference type="AlphaFoldDB" id="A0A6G4V2V9"/>
<dbReference type="Gene3D" id="3.40.50.150">
    <property type="entry name" value="Vaccinia Virus protein VP39"/>
    <property type="match status" value="1"/>
</dbReference>
<accession>A0A6G4V2V9</accession>
<organism evidence="4 5">
    <name type="scientific">Streptomyces scabichelini</name>
    <dbReference type="NCBI Taxonomy" id="2711217"/>
    <lineage>
        <taxon>Bacteria</taxon>
        <taxon>Bacillati</taxon>
        <taxon>Actinomycetota</taxon>
        <taxon>Actinomycetes</taxon>
        <taxon>Kitasatosporales</taxon>
        <taxon>Streptomycetaceae</taxon>
        <taxon>Streptomyces</taxon>
    </lineage>
</organism>
<protein>
    <submittedName>
        <fullName evidence="4">Class I SAM-dependent methyltransferase</fullName>
    </submittedName>
</protein>
<dbReference type="InterPro" id="IPR041698">
    <property type="entry name" value="Methyltransf_25"/>
</dbReference>
<comment type="caution">
    <text evidence="4">The sequence shown here is derived from an EMBL/GenBank/DDBJ whole genome shotgun (WGS) entry which is preliminary data.</text>
</comment>